<dbReference type="Pfam" id="PF00877">
    <property type="entry name" value="NLPC_P60"/>
    <property type="match status" value="1"/>
</dbReference>
<feature type="domain" description="NlpC/P60" evidence="5">
    <location>
        <begin position="161"/>
        <end position="286"/>
    </location>
</feature>
<evidence type="ECO:0000256" key="1">
    <source>
        <dbReference type="ARBA" id="ARBA00007074"/>
    </source>
</evidence>
<organism evidence="6 7">
    <name type="scientific">Neoaquamicrobium sediminum</name>
    <dbReference type="NCBI Taxonomy" id="1849104"/>
    <lineage>
        <taxon>Bacteria</taxon>
        <taxon>Pseudomonadati</taxon>
        <taxon>Pseudomonadota</taxon>
        <taxon>Alphaproteobacteria</taxon>
        <taxon>Hyphomicrobiales</taxon>
        <taxon>Phyllobacteriaceae</taxon>
        <taxon>Neoaquamicrobium</taxon>
    </lineage>
</organism>
<dbReference type="Proteomes" id="UP001559025">
    <property type="component" value="Unassembled WGS sequence"/>
</dbReference>
<keyword evidence="4" id="KW-0788">Thiol protease</keyword>
<dbReference type="PROSITE" id="PS51935">
    <property type="entry name" value="NLPC_P60"/>
    <property type="match status" value="1"/>
</dbReference>
<reference evidence="6 7" key="1">
    <citation type="submission" date="2024-01" db="EMBL/GenBank/DDBJ databases">
        <title>New evidence supports the origin of RcGTA from prophage.</title>
        <authorList>
            <person name="Xu Y."/>
            <person name="Liu B."/>
            <person name="Chen F."/>
        </authorList>
    </citation>
    <scope>NUCLEOTIDE SEQUENCE [LARGE SCALE GENOMIC DNA]</scope>
    <source>
        <strain evidence="6 7">CBW1107-2</strain>
    </source>
</reference>
<keyword evidence="2" id="KW-0645">Protease</keyword>
<dbReference type="InterPro" id="IPR041382">
    <property type="entry name" value="SH3_16"/>
</dbReference>
<proteinExistence type="inferred from homology"/>
<dbReference type="Gene3D" id="2.30.30.40">
    <property type="entry name" value="SH3 Domains"/>
    <property type="match status" value="1"/>
</dbReference>
<dbReference type="InterPro" id="IPR038765">
    <property type="entry name" value="Papain-like_cys_pep_sf"/>
</dbReference>
<evidence type="ECO:0000259" key="5">
    <source>
        <dbReference type="PROSITE" id="PS51935"/>
    </source>
</evidence>
<comment type="caution">
    <text evidence="6">The sequence shown here is derived from an EMBL/GenBank/DDBJ whole genome shotgun (WGS) entry which is preliminary data.</text>
</comment>
<keyword evidence="3" id="KW-0378">Hydrolase</keyword>
<dbReference type="Pfam" id="PF18348">
    <property type="entry name" value="SH3_16"/>
    <property type="match status" value="1"/>
</dbReference>
<evidence type="ECO:0000313" key="7">
    <source>
        <dbReference type="Proteomes" id="UP001559025"/>
    </source>
</evidence>
<evidence type="ECO:0000313" key="6">
    <source>
        <dbReference type="EMBL" id="MEX4006485.1"/>
    </source>
</evidence>
<evidence type="ECO:0000256" key="2">
    <source>
        <dbReference type="ARBA" id="ARBA00022670"/>
    </source>
</evidence>
<sequence>MNALDRRLQAFRPDLADERLRGTVEAQRFVTGRPARVAAPVLDLRNAPRPDAGLDTQLLAGDEVMVFEETEGFAWVQGARDGYVGYAPATGLAEPGAAPTHVVAVPRTFSYREADMKKPATGALSMGSRLTVVGGATTRGTDYALLESGEALVAAHLRPVGTVSGDYVAVAEELERTPYLWGGSSAFGIDCSGLVQLSMRMAGSDVRRDTDMQAATIGAALEVGNDLAGLRRGDLVFWKGHVAIMVDEKTIIHANGHTMMVSREPLAAAVERIAYLYGAPTGFRRV</sequence>
<name>A0ABV3WPJ8_9HYPH</name>
<dbReference type="RefSeq" id="WP_368801783.1">
    <property type="nucleotide sequence ID" value="NZ_JAZHFV010000001.1"/>
</dbReference>
<evidence type="ECO:0000256" key="4">
    <source>
        <dbReference type="ARBA" id="ARBA00022807"/>
    </source>
</evidence>
<gene>
    <name evidence="6" type="ORF">V1479_04160</name>
</gene>
<dbReference type="SUPFAM" id="SSF54001">
    <property type="entry name" value="Cysteine proteinases"/>
    <property type="match status" value="1"/>
</dbReference>
<dbReference type="PANTHER" id="PTHR47053">
    <property type="entry name" value="MUREIN DD-ENDOPEPTIDASE MEPH-RELATED"/>
    <property type="match status" value="1"/>
</dbReference>
<dbReference type="InterPro" id="IPR051202">
    <property type="entry name" value="Peptidase_C40"/>
</dbReference>
<protein>
    <submittedName>
        <fullName evidence="6">NlpC/P60 family protein</fullName>
    </submittedName>
</protein>
<dbReference type="InterPro" id="IPR000064">
    <property type="entry name" value="NLP_P60_dom"/>
</dbReference>
<dbReference type="PANTHER" id="PTHR47053:SF1">
    <property type="entry name" value="MUREIN DD-ENDOPEPTIDASE MEPH-RELATED"/>
    <property type="match status" value="1"/>
</dbReference>
<comment type="similarity">
    <text evidence="1">Belongs to the peptidase C40 family.</text>
</comment>
<evidence type="ECO:0000256" key="3">
    <source>
        <dbReference type="ARBA" id="ARBA00022801"/>
    </source>
</evidence>
<dbReference type="EMBL" id="JAZHFV010000001">
    <property type="protein sequence ID" value="MEX4006485.1"/>
    <property type="molecule type" value="Genomic_DNA"/>
</dbReference>
<keyword evidence="7" id="KW-1185">Reference proteome</keyword>
<dbReference type="Gene3D" id="3.90.1720.10">
    <property type="entry name" value="endopeptidase domain like (from Nostoc punctiforme)"/>
    <property type="match status" value="1"/>
</dbReference>
<accession>A0ABV3WPJ8</accession>